<dbReference type="Proteomes" id="UP000815677">
    <property type="component" value="Unassembled WGS sequence"/>
</dbReference>
<evidence type="ECO:0000256" key="1">
    <source>
        <dbReference type="SAM" id="MobiDB-lite"/>
    </source>
</evidence>
<protein>
    <submittedName>
        <fullName evidence="2">Uncharacterized protein</fullName>
    </submittedName>
</protein>
<feature type="compositionally biased region" description="Polar residues" evidence="1">
    <location>
        <begin position="23"/>
        <end position="33"/>
    </location>
</feature>
<evidence type="ECO:0000313" key="3">
    <source>
        <dbReference type="Proteomes" id="UP000815677"/>
    </source>
</evidence>
<sequence>MEGSDKPAPRFRIAGRQFVQRKGSCTHNRSLPSFSLGPGKPPPIQPLVVQTLATKRLPQTDTSCALCHRDPPVLPAALANQTRLVFDSIRVEAEVRLRVVRRNRLGISEADLEPSEATFHPEKPRVASVGLQDGEETTEVRFPAVDWCPAERVGGE</sequence>
<gene>
    <name evidence="2" type="ORF">MCHLO_01098</name>
</gene>
<proteinExistence type="predicted"/>
<evidence type="ECO:0000313" key="2">
    <source>
        <dbReference type="EMBL" id="GAT43417.1"/>
    </source>
</evidence>
<dbReference type="EMBL" id="DF838976">
    <property type="protein sequence ID" value="GAT43417.1"/>
    <property type="molecule type" value="Genomic_DNA"/>
</dbReference>
<accession>A0ABQ0KYS0</accession>
<name>A0ABQ0KYS0_MYCCL</name>
<feature type="region of interest" description="Disordered" evidence="1">
    <location>
        <begin position="22"/>
        <end position="42"/>
    </location>
</feature>
<organism evidence="2 3">
    <name type="scientific">Mycena chlorophos</name>
    <name type="common">Agaric fungus</name>
    <name type="synonym">Agaricus chlorophos</name>
    <dbReference type="NCBI Taxonomy" id="658473"/>
    <lineage>
        <taxon>Eukaryota</taxon>
        <taxon>Fungi</taxon>
        <taxon>Dikarya</taxon>
        <taxon>Basidiomycota</taxon>
        <taxon>Agaricomycotina</taxon>
        <taxon>Agaricomycetes</taxon>
        <taxon>Agaricomycetidae</taxon>
        <taxon>Agaricales</taxon>
        <taxon>Marasmiineae</taxon>
        <taxon>Mycenaceae</taxon>
        <taxon>Mycena</taxon>
    </lineage>
</organism>
<reference evidence="2" key="1">
    <citation type="submission" date="2014-09" db="EMBL/GenBank/DDBJ databases">
        <title>Genome sequence of the luminous mushroom Mycena chlorophos for searching fungal bioluminescence genes.</title>
        <authorList>
            <person name="Tanaka Y."/>
            <person name="Kasuga D."/>
            <person name="Oba Y."/>
            <person name="Hase S."/>
            <person name="Sato K."/>
            <person name="Oba Y."/>
            <person name="Sakakibara Y."/>
        </authorList>
    </citation>
    <scope>NUCLEOTIDE SEQUENCE</scope>
</reference>
<keyword evidence="3" id="KW-1185">Reference proteome</keyword>